<dbReference type="Pfam" id="PF04364">
    <property type="entry name" value="DNA_pol3_chi"/>
    <property type="match status" value="1"/>
</dbReference>
<keyword evidence="2" id="KW-1185">Reference proteome</keyword>
<dbReference type="GO" id="GO:0003887">
    <property type="term" value="F:DNA-directed DNA polymerase activity"/>
    <property type="evidence" value="ECO:0007669"/>
    <property type="project" value="InterPro"/>
</dbReference>
<dbReference type="EMBL" id="QOHR01000002">
    <property type="protein sequence ID" value="REC58441.1"/>
    <property type="molecule type" value="Genomic_DNA"/>
</dbReference>
<evidence type="ECO:0000313" key="2">
    <source>
        <dbReference type="Proteomes" id="UP000257131"/>
    </source>
</evidence>
<gene>
    <name evidence="1" type="ORF">DRV84_02435</name>
</gene>
<organism evidence="1 2">
    <name type="scientific">Rhodosalinus sediminis</name>
    <dbReference type="NCBI Taxonomy" id="1940533"/>
    <lineage>
        <taxon>Bacteria</taxon>
        <taxon>Pseudomonadati</taxon>
        <taxon>Pseudomonadota</taxon>
        <taxon>Alphaproteobacteria</taxon>
        <taxon>Rhodobacterales</taxon>
        <taxon>Paracoccaceae</taxon>
        <taxon>Rhodosalinus</taxon>
    </lineage>
</organism>
<comment type="caution">
    <text evidence="1">The sequence shown here is derived from an EMBL/GenBank/DDBJ whole genome shotgun (WGS) entry which is preliminary data.</text>
</comment>
<name>A0A3D9BYL0_9RHOB</name>
<dbReference type="InterPro" id="IPR036768">
    <property type="entry name" value="PolIII_chi_sf"/>
</dbReference>
<accession>A0A3D9BYL0</accession>
<dbReference type="NCBIfam" id="NF004347">
    <property type="entry name" value="PRK05728.1-4"/>
    <property type="match status" value="1"/>
</dbReference>
<dbReference type="RefSeq" id="WP_115978272.1">
    <property type="nucleotide sequence ID" value="NZ_QOHR01000002.1"/>
</dbReference>
<dbReference type="SUPFAM" id="SSF102400">
    <property type="entry name" value="DNA polymerase III chi subunit"/>
    <property type="match status" value="1"/>
</dbReference>
<dbReference type="GO" id="GO:0032298">
    <property type="term" value="P:positive regulation of DNA-templated DNA replication initiation"/>
    <property type="evidence" value="ECO:0007669"/>
    <property type="project" value="TreeGrafter"/>
</dbReference>
<dbReference type="AlphaFoldDB" id="A0A3D9BYL0"/>
<dbReference type="Proteomes" id="UP000257131">
    <property type="component" value="Unassembled WGS sequence"/>
</dbReference>
<evidence type="ECO:0000313" key="1">
    <source>
        <dbReference type="EMBL" id="REC58441.1"/>
    </source>
</evidence>
<protein>
    <submittedName>
        <fullName evidence="1">DNA polymerase III subunit chi</fullName>
    </submittedName>
</protein>
<reference evidence="1 2" key="1">
    <citation type="journal article" date="2017" name="Int. J. Syst. Evol. Microbiol.">
        <title>Rhodosalinus sediminis gen. nov., sp. nov., isolated from marine saltern.</title>
        <authorList>
            <person name="Guo L.Y."/>
            <person name="Ling S.K."/>
            <person name="Li C.M."/>
            <person name="Chen G.J."/>
            <person name="Du Z.J."/>
        </authorList>
    </citation>
    <scope>NUCLEOTIDE SEQUENCE [LARGE SCALE GENOMIC DNA]</scope>
    <source>
        <strain evidence="1 2">WDN1C137</strain>
    </source>
</reference>
<dbReference type="GO" id="GO:0006260">
    <property type="term" value="P:DNA replication"/>
    <property type="evidence" value="ECO:0007669"/>
    <property type="project" value="InterPro"/>
</dbReference>
<dbReference type="InterPro" id="IPR007459">
    <property type="entry name" value="DNA_pol3_chi"/>
</dbReference>
<dbReference type="PANTHER" id="PTHR38767:SF1">
    <property type="entry name" value="DNA POLYMERASE III SUBUNIT CHI"/>
    <property type="match status" value="1"/>
</dbReference>
<sequence>MGEAYFYHLTRRPLEAALPQLLEASLARGWRVAVRGREAARLDWLDEKLWLGPEEKFLPHGRAGGPHDARQPVLLTTGREAPNGAACLMAVDGAEVAPEEVTALERVCILFDGNDEAAVQHARGQWAALTKAGCRAQYWSEESGRWEKKAER</sequence>
<dbReference type="OrthoDB" id="9795973at2"/>
<dbReference type="PANTHER" id="PTHR38767">
    <property type="entry name" value="DNA POLYMERASE III SUBUNIT CHI"/>
    <property type="match status" value="1"/>
</dbReference>
<proteinExistence type="predicted"/>
<dbReference type="GO" id="GO:0003677">
    <property type="term" value="F:DNA binding"/>
    <property type="evidence" value="ECO:0007669"/>
    <property type="project" value="InterPro"/>
</dbReference>
<dbReference type="Gene3D" id="3.40.50.10110">
    <property type="entry name" value="DNA polymerase III subunit chi"/>
    <property type="match status" value="1"/>
</dbReference>